<dbReference type="PANTHER" id="PTHR42029">
    <property type="entry name" value="AN04G07800"/>
    <property type="match status" value="1"/>
</dbReference>
<evidence type="ECO:0000256" key="1">
    <source>
        <dbReference type="SAM" id="Phobius"/>
    </source>
</evidence>
<reference evidence="2" key="2">
    <citation type="submission" date="2020-02" db="EMBL/GenBank/DDBJ databases">
        <authorList>
            <person name="Gilchrist C.L.M."/>
            <person name="Chooi Y.-H."/>
        </authorList>
    </citation>
    <scope>NUCLEOTIDE SEQUENCE</scope>
    <source>
        <strain evidence="2">MST-FP2251</strain>
    </source>
</reference>
<keyword evidence="1" id="KW-0812">Transmembrane</keyword>
<accession>A0AAD4C9Z5</accession>
<dbReference type="AlphaFoldDB" id="A0AAD4C9Z5"/>
<comment type="caution">
    <text evidence="2">The sequence shown here is derived from an EMBL/GenBank/DDBJ whole genome shotgun (WGS) entry which is preliminary data.</text>
</comment>
<evidence type="ECO:0000313" key="2">
    <source>
        <dbReference type="EMBL" id="KAF9882576.1"/>
    </source>
</evidence>
<feature type="transmembrane region" description="Helical" evidence="1">
    <location>
        <begin position="107"/>
        <end position="125"/>
    </location>
</feature>
<keyword evidence="1" id="KW-1133">Transmembrane helix</keyword>
<protein>
    <submittedName>
        <fullName evidence="2">Uncharacterized protein</fullName>
    </submittedName>
</protein>
<name>A0AAD4C9Z5_ASPNN</name>
<gene>
    <name evidence="2" type="ORF">FE257_006754</name>
</gene>
<feature type="transmembrane region" description="Helical" evidence="1">
    <location>
        <begin position="131"/>
        <end position="150"/>
    </location>
</feature>
<feature type="transmembrane region" description="Helical" evidence="1">
    <location>
        <begin position="22"/>
        <end position="41"/>
    </location>
</feature>
<feature type="transmembrane region" description="Helical" evidence="1">
    <location>
        <begin position="48"/>
        <end position="68"/>
    </location>
</feature>
<sequence>MASSSMPYTIRPTSPDSLVLEAWGQGYMFGSLLVMITITMANIKKAVLLHKLIAVELLLALGHGTFIFLDEPGYGWYLSITAVGLNVSWSLHNLIAWMKLRGFFSQLGTHLYLGTLLLAQPYWVLEIYANFAFFNFAFVIVDTCAILGVFDLDLPTGIEPFWKFAFVFKCLSDTIILDDFKSALEQVHQDRFRDLLQPGDIELRAPQ</sequence>
<dbReference type="PANTHER" id="PTHR42029:SF3">
    <property type="entry name" value="AN04G07800"/>
    <property type="match status" value="1"/>
</dbReference>
<organism evidence="2 3">
    <name type="scientific">Aspergillus nanangensis</name>
    <dbReference type="NCBI Taxonomy" id="2582783"/>
    <lineage>
        <taxon>Eukaryota</taxon>
        <taxon>Fungi</taxon>
        <taxon>Dikarya</taxon>
        <taxon>Ascomycota</taxon>
        <taxon>Pezizomycotina</taxon>
        <taxon>Eurotiomycetes</taxon>
        <taxon>Eurotiomycetidae</taxon>
        <taxon>Eurotiales</taxon>
        <taxon>Aspergillaceae</taxon>
        <taxon>Aspergillus</taxon>
        <taxon>Aspergillus subgen. Circumdati</taxon>
    </lineage>
</organism>
<reference evidence="2" key="1">
    <citation type="journal article" date="2019" name="Beilstein J. Org. Chem.">
        <title>Nanangenines: drimane sesquiterpenoids as the dominant metabolite cohort of a novel Australian fungus, Aspergillus nanangensis.</title>
        <authorList>
            <person name="Lacey H.J."/>
            <person name="Gilchrist C.L.M."/>
            <person name="Crombie A."/>
            <person name="Kalaitzis J.A."/>
            <person name="Vuong D."/>
            <person name="Rutledge P.J."/>
            <person name="Turner P."/>
            <person name="Pitt J.I."/>
            <person name="Lacey E."/>
            <person name="Chooi Y.H."/>
            <person name="Piggott A.M."/>
        </authorList>
    </citation>
    <scope>NUCLEOTIDE SEQUENCE</scope>
    <source>
        <strain evidence="2">MST-FP2251</strain>
    </source>
</reference>
<proteinExistence type="predicted"/>
<feature type="transmembrane region" description="Helical" evidence="1">
    <location>
        <begin position="74"/>
        <end position="95"/>
    </location>
</feature>
<dbReference type="EMBL" id="VCAU01000306">
    <property type="protein sequence ID" value="KAF9882576.1"/>
    <property type="molecule type" value="Genomic_DNA"/>
</dbReference>
<evidence type="ECO:0000313" key="3">
    <source>
        <dbReference type="Proteomes" id="UP001194746"/>
    </source>
</evidence>
<keyword evidence="1" id="KW-0472">Membrane</keyword>
<keyword evidence="3" id="KW-1185">Reference proteome</keyword>
<dbReference type="Proteomes" id="UP001194746">
    <property type="component" value="Unassembled WGS sequence"/>
</dbReference>